<dbReference type="InterPro" id="IPR006973">
    <property type="entry name" value="Cwf_Cwc_15"/>
</dbReference>
<accession>A0A2H3BK09</accession>
<evidence type="ECO:0000313" key="3">
    <source>
        <dbReference type="Proteomes" id="UP000218334"/>
    </source>
</evidence>
<name>A0A2H3BK09_9AGAR</name>
<feature type="region of interest" description="Disordered" evidence="1">
    <location>
        <begin position="39"/>
        <end position="82"/>
    </location>
</feature>
<keyword evidence="3" id="KW-1185">Reference proteome</keyword>
<dbReference type="Pfam" id="PF04889">
    <property type="entry name" value="Cwf_Cwc_15"/>
    <property type="match status" value="1"/>
</dbReference>
<organism evidence="2 3">
    <name type="scientific">Armillaria solidipes</name>
    <dbReference type="NCBI Taxonomy" id="1076256"/>
    <lineage>
        <taxon>Eukaryota</taxon>
        <taxon>Fungi</taxon>
        <taxon>Dikarya</taxon>
        <taxon>Basidiomycota</taxon>
        <taxon>Agaricomycotina</taxon>
        <taxon>Agaricomycetes</taxon>
        <taxon>Agaricomycetidae</taxon>
        <taxon>Agaricales</taxon>
        <taxon>Marasmiineae</taxon>
        <taxon>Physalacriaceae</taxon>
        <taxon>Armillaria</taxon>
    </lineage>
</organism>
<gene>
    <name evidence="2" type="ORF">ARMSODRAFT_973662</name>
</gene>
<protein>
    <submittedName>
        <fullName evidence="2">Uncharacterized protein</fullName>
    </submittedName>
</protein>
<dbReference type="STRING" id="1076256.A0A2H3BK09"/>
<evidence type="ECO:0000313" key="2">
    <source>
        <dbReference type="EMBL" id="PBK71195.1"/>
    </source>
</evidence>
<reference evidence="3" key="1">
    <citation type="journal article" date="2017" name="Nat. Ecol. Evol.">
        <title>Genome expansion and lineage-specific genetic innovations in the forest pathogenic fungi Armillaria.</title>
        <authorList>
            <person name="Sipos G."/>
            <person name="Prasanna A.N."/>
            <person name="Walter M.C."/>
            <person name="O'Connor E."/>
            <person name="Balint B."/>
            <person name="Krizsan K."/>
            <person name="Kiss B."/>
            <person name="Hess J."/>
            <person name="Varga T."/>
            <person name="Slot J."/>
            <person name="Riley R."/>
            <person name="Boka B."/>
            <person name="Rigling D."/>
            <person name="Barry K."/>
            <person name="Lee J."/>
            <person name="Mihaltcheva S."/>
            <person name="LaButti K."/>
            <person name="Lipzen A."/>
            <person name="Waldron R."/>
            <person name="Moloney N.M."/>
            <person name="Sperisen C."/>
            <person name="Kredics L."/>
            <person name="Vagvoelgyi C."/>
            <person name="Patrignani A."/>
            <person name="Fitzpatrick D."/>
            <person name="Nagy I."/>
            <person name="Doyle S."/>
            <person name="Anderson J.B."/>
            <person name="Grigoriev I.V."/>
            <person name="Gueldener U."/>
            <person name="Muensterkoetter M."/>
            <person name="Nagy L.G."/>
        </authorList>
    </citation>
    <scope>NUCLEOTIDE SEQUENCE [LARGE SCALE GENOMIC DNA]</scope>
    <source>
        <strain evidence="3">28-4</strain>
    </source>
</reference>
<sequence>MLVFHVSSQQCTRELTQATVPNVGVIPGSLRRTLLLSARATTTNDGKTEVKGKANNDEEDSGNERKKRRESSVSQAASHDAEIAITNPHLNLVTALGTGNVNTTEPGTFSVKRRWDHKSVSPDLIFKKQAMDTRDKPRVNDHLRTQEIHGKGYQSLVVEILESTRH</sequence>
<dbReference type="EMBL" id="KZ293424">
    <property type="protein sequence ID" value="PBK71195.1"/>
    <property type="molecule type" value="Genomic_DNA"/>
</dbReference>
<feature type="compositionally biased region" description="Basic and acidic residues" evidence="1">
    <location>
        <begin position="46"/>
        <end position="56"/>
    </location>
</feature>
<evidence type="ECO:0000256" key="1">
    <source>
        <dbReference type="SAM" id="MobiDB-lite"/>
    </source>
</evidence>
<dbReference type="AlphaFoldDB" id="A0A2H3BK09"/>
<proteinExistence type="predicted"/>
<dbReference type="GO" id="GO:0000398">
    <property type="term" value="P:mRNA splicing, via spliceosome"/>
    <property type="evidence" value="ECO:0007669"/>
    <property type="project" value="InterPro"/>
</dbReference>
<dbReference type="GO" id="GO:0005681">
    <property type="term" value="C:spliceosomal complex"/>
    <property type="evidence" value="ECO:0007669"/>
    <property type="project" value="InterPro"/>
</dbReference>
<dbReference type="Proteomes" id="UP000218334">
    <property type="component" value="Unassembled WGS sequence"/>
</dbReference>